<feature type="domain" description="ABC1 atypical kinase-like" evidence="2">
    <location>
        <begin position="139"/>
        <end position="387"/>
    </location>
</feature>
<evidence type="ECO:0000259" key="2">
    <source>
        <dbReference type="Pfam" id="PF03109"/>
    </source>
</evidence>
<accession>A0A4P9ZHT5</accession>
<name>A0A4P9ZHT5_9ASCO</name>
<dbReference type="Pfam" id="PF03109">
    <property type="entry name" value="ABC1"/>
    <property type="match status" value="1"/>
</dbReference>
<comment type="similarity">
    <text evidence="1">Belongs to the protein kinase superfamily. ADCK protein kinase family.</text>
</comment>
<gene>
    <name evidence="3" type="ORF">METBISCDRAFT_11960</name>
</gene>
<protein>
    <submittedName>
        <fullName evidence="3">ABC1-domain-containing protein</fullName>
    </submittedName>
</protein>
<proteinExistence type="inferred from homology"/>
<reference evidence="4" key="1">
    <citation type="journal article" date="2018" name="Nat. Microbiol.">
        <title>Leveraging single-cell genomics to expand the fungal tree of life.</title>
        <authorList>
            <person name="Ahrendt S.R."/>
            <person name="Quandt C.A."/>
            <person name="Ciobanu D."/>
            <person name="Clum A."/>
            <person name="Salamov A."/>
            <person name="Andreopoulos B."/>
            <person name="Cheng J.F."/>
            <person name="Woyke T."/>
            <person name="Pelin A."/>
            <person name="Henrissat B."/>
            <person name="Reynolds N.K."/>
            <person name="Benny G.L."/>
            <person name="Smith M.E."/>
            <person name="James T.Y."/>
            <person name="Grigoriev I.V."/>
        </authorList>
    </citation>
    <scope>NUCLEOTIDE SEQUENCE [LARGE SCALE GENOMIC DNA]</scope>
    <source>
        <strain evidence="4">Baker2002</strain>
    </source>
</reference>
<dbReference type="PANTHER" id="PTHR43173:SF37">
    <property type="entry name" value="ABC1 FAMILY PROTEIN C10F6.14C"/>
    <property type="match status" value="1"/>
</dbReference>
<keyword evidence="4" id="KW-1185">Reference proteome</keyword>
<evidence type="ECO:0000313" key="3">
    <source>
        <dbReference type="EMBL" id="RKP32543.1"/>
    </source>
</evidence>
<dbReference type="InterPro" id="IPR045307">
    <property type="entry name" value="ADCK1_dom"/>
</dbReference>
<dbReference type="InterPro" id="IPR011009">
    <property type="entry name" value="Kinase-like_dom_sf"/>
</dbReference>
<organism evidence="3 4">
    <name type="scientific">Metschnikowia bicuspidata</name>
    <dbReference type="NCBI Taxonomy" id="27322"/>
    <lineage>
        <taxon>Eukaryota</taxon>
        <taxon>Fungi</taxon>
        <taxon>Dikarya</taxon>
        <taxon>Ascomycota</taxon>
        <taxon>Saccharomycotina</taxon>
        <taxon>Pichiomycetes</taxon>
        <taxon>Metschnikowiaceae</taxon>
        <taxon>Metschnikowia</taxon>
    </lineage>
</organism>
<dbReference type="AlphaFoldDB" id="A0A4P9ZHT5"/>
<dbReference type="OrthoDB" id="427480at2759"/>
<dbReference type="InterPro" id="IPR051130">
    <property type="entry name" value="Mito_struct-func_regulator"/>
</dbReference>
<dbReference type="EMBL" id="ML004430">
    <property type="protein sequence ID" value="RKP32543.1"/>
    <property type="molecule type" value="Genomic_DNA"/>
</dbReference>
<dbReference type="SUPFAM" id="SSF56112">
    <property type="entry name" value="Protein kinase-like (PK-like)"/>
    <property type="match status" value="1"/>
</dbReference>
<dbReference type="CDD" id="cd13969">
    <property type="entry name" value="ADCK1-like"/>
    <property type="match status" value="1"/>
</dbReference>
<evidence type="ECO:0000256" key="1">
    <source>
        <dbReference type="ARBA" id="ARBA00009670"/>
    </source>
</evidence>
<evidence type="ECO:0000313" key="4">
    <source>
        <dbReference type="Proteomes" id="UP000268321"/>
    </source>
</evidence>
<sequence>MIRQLVLRQNAHGFSRIYPKRANWPRRIHNVHLQKKKSRIPTVLAVASGATATCYLVDKYYLQSLIERSLKAVTILSWVAYRYVNAEDIKEIQDFHEVAASAIFKMLSENKGLYIKLGQALANQGAVFPAAFQRHFVNLYDAAPADSWDDIDRLLRQSLGKDYETKVFDYINHTPVASALIAQVHMARLKSNGDEVAVKIQHPYIARQMPVDLVVYRLMGWVYSRAFKIPLTFMTGYIADQLIKETDFRIEAENSRKLTKFIDNDPQALTLNIYVPKVYSDYSSRKVLVTEWIDGLSLTDKQKLIENYSLSRAMHQYIKIFARQIFEYGFVHSDPHPGNLLTRKVDGRQQLVILDHGLYVTLSDEFKQEYCDLWAAMLRLDMSTVNSISESWGVSSSEYLKAMVQLKPPVNVEGEPPNPLQLMREIFSDETKFPPDLLFLMRTMRMIQNLNQSMGSPANRINIFTKSALYWMHQNRKITTLEWLSALKSKVLIFVSDAIFWFYRTRQILLGDKYGTKGEGIEDYIEQRLRASARSMGIEIIDGM</sequence>
<dbReference type="PANTHER" id="PTHR43173">
    <property type="entry name" value="ABC1 FAMILY PROTEIN"/>
    <property type="match status" value="1"/>
</dbReference>
<dbReference type="Proteomes" id="UP000268321">
    <property type="component" value="Unassembled WGS sequence"/>
</dbReference>
<dbReference type="InterPro" id="IPR004147">
    <property type="entry name" value="ABC1_dom"/>
</dbReference>